<dbReference type="Proteomes" id="UP000731465">
    <property type="component" value="Unassembled WGS sequence"/>
</dbReference>
<evidence type="ECO:0000313" key="4">
    <source>
        <dbReference type="EMBL" id="MBW7570283.1"/>
    </source>
</evidence>
<dbReference type="RefSeq" id="WP_219937504.1">
    <property type="nucleotide sequence ID" value="NZ_JAGFNY010000013.1"/>
</dbReference>
<dbReference type="EMBL" id="JAGFNY010000013">
    <property type="protein sequence ID" value="MBW7570283.1"/>
    <property type="molecule type" value="Genomic_DNA"/>
</dbReference>
<dbReference type="InterPro" id="IPR027417">
    <property type="entry name" value="P-loop_NTPase"/>
</dbReference>
<keyword evidence="5" id="KW-1185">Reference proteome</keyword>
<evidence type="ECO:0000256" key="1">
    <source>
        <dbReference type="ARBA" id="ARBA00022741"/>
    </source>
</evidence>
<protein>
    <submittedName>
        <fullName evidence="4">Zeta toxin family protein</fullName>
    </submittedName>
</protein>
<dbReference type="Pfam" id="PF06414">
    <property type="entry name" value="Zeta_toxin"/>
    <property type="match status" value="1"/>
</dbReference>
<accession>A0ABS7DG54</accession>
<reference evidence="4 5" key="1">
    <citation type="submission" date="2021-03" db="EMBL/GenBank/DDBJ databases">
        <title>Succinivibrio sp. nov. isolated from feces of cow.</title>
        <authorList>
            <person name="Choi J.-Y."/>
        </authorList>
    </citation>
    <scope>NUCLEOTIDE SEQUENCE [LARGE SCALE GENOMIC DNA]</scope>
    <source>
        <strain evidence="4 5">AGMB01872</strain>
    </source>
</reference>
<dbReference type="SUPFAM" id="SSF52540">
    <property type="entry name" value="P-loop containing nucleoside triphosphate hydrolases"/>
    <property type="match status" value="1"/>
</dbReference>
<dbReference type="InterPro" id="IPR010488">
    <property type="entry name" value="Zeta_toxin_domain"/>
</dbReference>
<evidence type="ECO:0000313" key="5">
    <source>
        <dbReference type="Proteomes" id="UP000731465"/>
    </source>
</evidence>
<keyword evidence="2" id="KW-0067">ATP-binding</keyword>
<name>A0ABS7DG54_9GAMM</name>
<gene>
    <name evidence="4" type="ORF">J5V48_05170</name>
</gene>
<organism evidence="4 5">
    <name type="scientific">Succinivibrio faecicola</name>
    <dbReference type="NCBI Taxonomy" id="2820300"/>
    <lineage>
        <taxon>Bacteria</taxon>
        <taxon>Pseudomonadati</taxon>
        <taxon>Pseudomonadota</taxon>
        <taxon>Gammaproteobacteria</taxon>
        <taxon>Aeromonadales</taxon>
        <taxon>Succinivibrionaceae</taxon>
        <taxon>Succinivibrio</taxon>
    </lineage>
</organism>
<sequence>MHNKEDLENVVPSKSILKQIWEHSTHQGKIIPSSKKTLGYVLGGQPGSGKSVLTETIKKNNQNIISINGDEYRSWHPYFSEIQNTYGKESSKITAKFAGKVTEALIKKAIKEKYNVVIEGTFRTSETPLKTLKELKDNGYTTYVCIKTCPAEVSWNRCLSRYEEGLNDKSGKERFTAKSHHDLVVKNLAKNADIVYKSGLADKFGVVGESGDLIFDSSKNIFNKLPSSAITKELNLTKNKTDIER</sequence>
<evidence type="ECO:0000256" key="2">
    <source>
        <dbReference type="ARBA" id="ARBA00022840"/>
    </source>
</evidence>
<proteinExistence type="predicted"/>
<dbReference type="Gene3D" id="3.40.50.300">
    <property type="entry name" value="P-loop containing nucleotide triphosphate hydrolases"/>
    <property type="match status" value="1"/>
</dbReference>
<feature type="domain" description="Zeta toxin" evidence="3">
    <location>
        <begin position="29"/>
        <end position="217"/>
    </location>
</feature>
<comment type="caution">
    <text evidence="4">The sequence shown here is derived from an EMBL/GenBank/DDBJ whole genome shotgun (WGS) entry which is preliminary data.</text>
</comment>
<keyword evidence="1" id="KW-0547">Nucleotide-binding</keyword>
<evidence type="ECO:0000259" key="3">
    <source>
        <dbReference type="Pfam" id="PF06414"/>
    </source>
</evidence>